<evidence type="ECO:0000256" key="1">
    <source>
        <dbReference type="ARBA" id="ARBA00023125"/>
    </source>
</evidence>
<dbReference type="Gene3D" id="1.10.30.10">
    <property type="entry name" value="High mobility group box domain"/>
    <property type="match status" value="1"/>
</dbReference>
<protein>
    <submittedName>
        <fullName evidence="4">High mobility group box domain-containing protein</fullName>
    </submittedName>
</protein>
<dbReference type="GO" id="GO:0005634">
    <property type="term" value="C:nucleus"/>
    <property type="evidence" value="ECO:0007669"/>
    <property type="project" value="UniProtKB-UniRule"/>
</dbReference>
<dbReference type="InterPro" id="IPR036910">
    <property type="entry name" value="HMG_box_dom_sf"/>
</dbReference>
<dbReference type="AlphaFoldDB" id="A0AAD7AAY5"/>
<feature type="DNA-binding region" description="HMG box" evidence="2">
    <location>
        <begin position="1"/>
        <end position="69"/>
    </location>
</feature>
<evidence type="ECO:0000313" key="5">
    <source>
        <dbReference type="Proteomes" id="UP001218218"/>
    </source>
</evidence>
<organism evidence="4 5">
    <name type="scientific">Mycena albidolilacea</name>
    <dbReference type="NCBI Taxonomy" id="1033008"/>
    <lineage>
        <taxon>Eukaryota</taxon>
        <taxon>Fungi</taxon>
        <taxon>Dikarya</taxon>
        <taxon>Basidiomycota</taxon>
        <taxon>Agaricomycotina</taxon>
        <taxon>Agaricomycetes</taxon>
        <taxon>Agaricomycetidae</taxon>
        <taxon>Agaricales</taxon>
        <taxon>Marasmiineae</taxon>
        <taxon>Mycenaceae</taxon>
        <taxon>Mycena</taxon>
    </lineage>
</organism>
<dbReference type="SUPFAM" id="SSF47095">
    <property type="entry name" value="HMG-box"/>
    <property type="match status" value="1"/>
</dbReference>
<keyword evidence="2" id="KW-0539">Nucleus</keyword>
<dbReference type="PANTHER" id="PTHR48112:SF22">
    <property type="entry name" value="MITOCHONDRIAL TRANSCRIPTION FACTOR A, ISOFORM B"/>
    <property type="match status" value="1"/>
</dbReference>
<dbReference type="InterPro" id="IPR050342">
    <property type="entry name" value="HMGB"/>
</dbReference>
<dbReference type="Pfam" id="PF00505">
    <property type="entry name" value="HMG_box"/>
    <property type="match status" value="1"/>
</dbReference>
<evidence type="ECO:0000256" key="2">
    <source>
        <dbReference type="PROSITE-ProRule" id="PRU00267"/>
    </source>
</evidence>
<gene>
    <name evidence="4" type="ORF">DFH08DRAFT_692791</name>
</gene>
<feature type="non-terminal residue" evidence="4">
    <location>
        <position position="82"/>
    </location>
</feature>
<dbReference type="InterPro" id="IPR009071">
    <property type="entry name" value="HMG_box_dom"/>
</dbReference>
<comment type="caution">
    <text evidence="4">The sequence shown here is derived from an EMBL/GenBank/DDBJ whole genome shotgun (WGS) entry which is preliminary data.</text>
</comment>
<dbReference type="PANTHER" id="PTHR48112">
    <property type="entry name" value="HIGH MOBILITY GROUP PROTEIN DSP1"/>
    <property type="match status" value="1"/>
</dbReference>
<keyword evidence="1 2" id="KW-0238">DNA-binding</keyword>
<keyword evidence="5" id="KW-1185">Reference proteome</keyword>
<dbReference type="GO" id="GO:0003677">
    <property type="term" value="F:DNA binding"/>
    <property type="evidence" value="ECO:0007669"/>
    <property type="project" value="UniProtKB-UniRule"/>
</dbReference>
<dbReference type="PROSITE" id="PS50118">
    <property type="entry name" value="HMG_BOX_2"/>
    <property type="match status" value="1"/>
</dbReference>
<evidence type="ECO:0000313" key="4">
    <source>
        <dbReference type="EMBL" id="KAJ7353664.1"/>
    </source>
</evidence>
<name>A0AAD7AAY5_9AGAR</name>
<reference evidence="4" key="1">
    <citation type="submission" date="2023-03" db="EMBL/GenBank/DDBJ databases">
        <title>Massive genome expansion in bonnet fungi (Mycena s.s.) driven by repeated elements and novel gene families across ecological guilds.</title>
        <authorList>
            <consortium name="Lawrence Berkeley National Laboratory"/>
            <person name="Harder C.B."/>
            <person name="Miyauchi S."/>
            <person name="Viragh M."/>
            <person name="Kuo A."/>
            <person name="Thoen E."/>
            <person name="Andreopoulos B."/>
            <person name="Lu D."/>
            <person name="Skrede I."/>
            <person name="Drula E."/>
            <person name="Henrissat B."/>
            <person name="Morin E."/>
            <person name="Kohler A."/>
            <person name="Barry K."/>
            <person name="LaButti K."/>
            <person name="Morin E."/>
            <person name="Salamov A."/>
            <person name="Lipzen A."/>
            <person name="Mereny Z."/>
            <person name="Hegedus B."/>
            <person name="Baldrian P."/>
            <person name="Stursova M."/>
            <person name="Weitz H."/>
            <person name="Taylor A."/>
            <person name="Grigoriev I.V."/>
            <person name="Nagy L.G."/>
            <person name="Martin F."/>
            <person name="Kauserud H."/>
        </authorList>
    </citation>
    <scope>NUCLEOTIDE SEQUENCE</scope>
    <source>
        <strain evidence="4">CBHHK002</strain>
    </source>
</reference>
<evidence type="ECO:0000259" key="3">
    <source>
        <dbReference type="PROSITE" id="PS50118"/>
    </source>
</evidence>
<dbReference type="SMART" id="SM00398">
    <property type="entry name" value="HMG"/>
    <property type="match status" value="1"/>
</dbReference>
<sequence length="82" mass="9452">PRRAMSAYMFFSPEWHDTPKGENPDVGFAEIGKLLGAKLRELDDEERNPYFEQAAKDKIRAEEEKRVYEVCCACACPVQEHC</sequence>
<dbReference type="EMBL" id="JARIHO010000011">
    <property type="protein sequence ID" value="KAJ7353664.1"/>
    <property type="molecule type" value="Genomic_DNA"/>
</dbReference>
<proteinExistence type="predicted"/>
<feature type="domain" description="HMG box" evidence="3">
    <location>
        <begin position="1"/>
        <end position="69"/>
    </location>
</feature>
<dbReference type="Proteomes" id="UP001218218">
    <property type="component" value="Unassembled WGS sequence"/>
</dbReference>
<dbReference type="CDD" id="cd01390">
    <property type="entry name" value="HMG-box_NHP6-like"/>
    <property type="match status" value="1"/>
</dbReference>
<accession>A0AAD7AAY5</accession>